<evidence type="ECO:0000256" key="1">
    <source>
        <dbReference type="SAM" id="Phobius"/>
    </source>
</evidence>
<gene>
    <name evidence="2" type="ORF">Ga0061069_11526</name>
</gene>
<proteinExistence type="predicted"/>
<dbReference type="Proteomes" id="UP000183649">
    <property type="component" value="Unassembled WGS sequence"/>
</dbReference>
<accession>A0A0K6IC06</accession>
<name>A0A0K6IC06_9BURK</name>
<protein>
    <submittedName>
        <fullName evidence="2">Uncharacterized protein</fullName>
    </submittedName>
</protein>
<organism evidence="2 3">
    <name type="scientific">Thiomonas bhubaneswarensis</name>
    <dbReference type="NCBI Taxonomy" id="339866"/>
    <lineage>
        <taxon>Bacteria</taxon>
        <taxon>Pseudomonadati</taxon>
        <taxon>Pseudomonadota</taxon>
        <taxon>Betaproteobacteria</taxon>
        <taxon>Burkholderiales</taxon>
        <taxon>Thiomonas</taxon>
    </lineage>
</organism>
<keyword evidence="1" id="KW-0812">Transmembrane</keyword>
<evidence type="ECO:0000313" key="2">
    <source>
        <dbReference type="EMBL" id="CUB00578.1"/>
    </source>
</evidence>
<keyword evidence="1" id="KW-1133">Transmembrane helix</keyword>
<reference evidence="3" key="1">
    <citation type="submission" date="2015-08" db="EMBL/GenBank/DDBJ databases">
        <authorList>
            <person name="Varghese N."/>
        </authorList>
    </citation>
    <scope>NUCLEOTIDE SEQUENCE [LARGE SCALE GENOMIC DNA]</scope>
    <source>
        <strain evidence="3">DSM 18181</strain>
    </source>
</reference>
<keyword evidence="1" id="KW-0472">Membrane</keyword>
<dbReference type="STRING" id="339866.GCA_001418255_02948"/>
<evidence type="ECO:0000313" key="3">
    <source>
        <dbReference type="Proteomes" id="UP000183649"/>
    </source>
</evidence>
<feature type="transmembrane region" description="Helical" evidence="1">
    <location>
        <begin position="6"/>
        <end position="24"/>
    </location>
</feature>
<dbReference type="AlphaFoldDB" id="A0A0K6IC06"/>
<dbReference type="EMBL" id="CYHF01000015">
    <property type="protein sequence ID" value="CUB00578.1"/>
    <property type="molecule type" value="Genomic_DNA"/>
</dbReference>
<keyword evidence="3" id="KW-1185">Reference proteome</keyword>
<sequence length="39" mass="4159">MSLAELVLYLLVVGVVGLAVGLLVQFRRDARRSAADSSL</sequence>